<protein>
    <submittedName>
        <fullName evidence="3">Uncharacterized protein</fullName>
    </submittedName>
</protein>
<gene>
    <name evidence="3" type="ORF">fugu_010779</name>
</gene>
<evidence type="ECO:0000313" key="4">
    <source>
        <dbReference type="Proteomes" id="UP000516260"/>
    </source>
</evidence>
<dbReference type="Proteomes" id="UP000516260">
    <property type="component" value="Chromosome 11"/>
</dbReference>
<dbReference type="AlphaFoldDB" id="A0A4Z2CAX5"/>
<feature type="coiled-coil region" evidence="1">
    <location>
        <begin position="60"/>
        <end position="94"/>
    </location>
</feature>
<proteinExistence type="predicted"/>
<reference evidence="3 4" key="1">
    <citation type="submission" date="2019-04" db="EMBL/GenBank/DDBJ databases">
        <title>The sequence and de novo assembly of Takifugu bimaculatus genome using PacBio and Hi-C technologies.</title>
        <authorList>
            <person name="Xu P."/>
            <person name="Liu B."/>
            <person name="Zhou Z."/>
        </authorList>
    </citation>
    <scope>NUCLEOTIDE SEQUENCE [LARGE SCALE GENOMIC DNA]</scope>
    <source>
        <strain evidence="3">TB-2018</strain>
        <tissue evidence="3">Muscle</tissue>
    </source>
</reference>
<keyword evidence="4" id="KW-1185">Reference proteome</keyword>
<name>A0A4Z2CAX5_9TELE</name>
<evidence type="ECO:0000256" key="2">
    <source>
        <dbReference type="SAM" id="MobiDB-lite"/>
    </source>
</evidence>
<dbReference type="EMBL" id="SWLE01000003">
    <property type="protein sequence ID" value="TNN01397.1"/>
    <property type="molecule type" value="Genomic_DNA"/>
</dbReference>
<feature type="non-terminal residue" evidence="3">
    <location>
        <position position="1"/>
    </location>
</feature>
<feature type="region of interest" description="Disordered" evidence="2">
    <location>
        <begin position="94"/>
        <end position="114"/>
    </location>
</feature>
<sequence length="114" mass="13379">CSSCDSCSSSSSLPQLKKKTGELACHVVELQRQIKNKDNFLEEQRCWEEEQQLSGAAADHLRLKDQVKQVRQEMRRLKKKYDSLLEESRLREERVRGQSLKHPVTCTLKDNRHR</sequence>
<accession>A0A4Z2CAX5</accession>
<comment type="caution">
    <text evidence="3">The sequence shown here is derived from an EMBL/GenBank/DDBJ whole genome shotgun (WGS) entry which is preliminary data.</text>
</comment>
<evidence type="ECO:0000256" key="1">
    <source>
        <dbReference type="SAM" id="Coils"/>
    </source>
</evidence>
<organism evidence="3 4">
    <name type="scientific">Takifugu bimaculatus</name>
    <dbReference type="NCBI Taxonomy" id="433685"/>
    <lineage>
        <taxon>Eukaryota</taxon>
        <taxon>Metazoa</taxon>
        <taxon>Chordata</taxon>
        <taxon>Craniata</taxon>
        <taxon>Vertebrata</taxon>
        <taxon>Euteleostomi</taxon>
        <taxon>Actinopterygii</taxon>
        <taxon>Neopterygii</taxon>
        <taxon>Teleostei</taxon>
        <taxon>Neoteleostei</taxon>
        <taxon>Acanthomorphata</taxon>
        <taxon>Eupercaria</taxon>
        <taxon>Tetraodontiformes</taxon>
        <taxon>Tetradontoidea</taxon>
        <taxon>Tetraodontidae</taxon>
        <taxon>Takifugu</taxon>
    </lineage>
</organism>
<keyword evidence="1" id="KW-0175">Coiled coil</keyword>
<evidence type="ECO:0000313" key="3">
    <source>
        <dbReference type="EMBL" id="TNN01397.1"/>
    </source>
</evidence>